<dbReference type="RefSeq" id="XP_040722048.1">
    <property type="nucleotide sequence ID" value="XM_040866350.1"/>
</dbReference>
<dbReference type="Proteomes" id="UP000193685">
    <property type="component" value="Unassembled WGS sequence"/>
</dbReference>
<sequence>MLSNGEKKVYNGLSQSALCSTLSLALLEPTAHTHECIDTFCLHAISRVRQKQSACRESTLCRCACSLNSQIAKSQLGKLRKALVAMVAPPLQWIRFERSKWFVTIHLDQRFSGLIWRWVLHREVCFQEGSQIA</sequence>
<organism evidence="1 2">
    <name type="scientific">Protomyces lactucae-debilis</name>
    <dbReference type="NCBI Taxonomy" id="2754530"/>
    <lineage>
        <taxon>Eukaryota</taxon>
        <taxon>Fungi</taxon>
        <taxon>Dikarya</taxon>
        <taxon>Ascomycota</taxon>
        <taxon>Taphrinomycotina</taxon>
        <taxon>Taphrinomycetes</taxon>
        <taxon>Taphrinales</taxon>
        <taxon>Protomycetaceae</taxon>
        <taxon>Protomyces</taxon>
    </lineage>
</organism>
<dbReference type="AlphaFoldDB" id="A0A1Y2ETE2"/>
<evidence type="ECO:0000313" key="1">
    <source>
        <dbReference type="EMBL" id="ORY74574.1"/>
    </source>
</evidence>
<accession>A0A1Y2ETE2</accession>
<dbReference type="GeneID" id="63782949"/>
<evidence type="ECO:0000313" key="2">
    <source>
        <dbReference type="Proteomes" id="UP000193685"/>
    </source>
</evidence>
<name>A0A1Y2ETE2_PROLT</name>
<reference evidence="1 2" key="1">
    <citation type="submission" date="2016-07" db="EMBL/GenBank/DDBJ databases">
        <title>Pervasive Adenine N6-methylation of Active Genes in Fungi.</title>
        <authorList>
            <consortium name="DOE Joint Genome Institute"/>
            <person name="Mondo S.J."/>
            <person name="Dannebaum R.O."/>
            <person name="Kuo R.C."/>
            <person name="Labutti K."/>
            <person name="Haridas S."/>
            <person name="Kuo A."/>
            <person name="Salamov A."/>
            <person name="Ahrendt S.R."/>
            <person name="Lipzen A."/>
            <person name="Sullivan W."/>
            <person name="Andreopoulos W.B."/>
            <person name="Clum A."/>
            <person name="Lindquist E."/>
            <person name="Daum C."/>
            <person name="Ramamoorthy G.K."/>
            <person name="Gryganskyi A."/>
            <person name="Culley D."/>
            <person name="Magnuson J.K."/>
            <person name="James T.Y."/>
            <person name="O'Malley M.A."/>
            <person name="Stajich J.E."/>
            <person name="Spatafora J.W."/>
            <person name="Visel A."/>
            <person name="Grigoriev I.V."/>
        </authorList>
    </citation>
    <scope>NUCLEOTIDE SEQUENCE [LARGE SCALE GENOMIC DNA]</scope>
    <source>
        <strain evidence="1 2">12-1054</strain>
    </source>
</reference>
<keyword evidence="2" id="KW-1185">Reference proteome</keyword>
<comment type="caution">
    <text evidence="1">The sequence shown here is derived from an EMBL/GenBank/DDBJ whole genome shotgun (WGS) entry which is preliminary data.</text>
</comment>
<gene>
    <name evidence="1" type="ORF">BCR37DRAFT_198486</name>
</gene>
<proteinExistence type="predicted"/>
<protein>
    <submittedName>
        <fullName evidence="1">Uncharacterized protein</fullName>
    </submittedName>
</protein>
<dbReference type="EMBL" id="MCFI01000029">
    <property type="protein sequence ID" value="ORY74574.1"/>
    <property type="molecule type" value="Genomic_DNA"/>
</dbReference>